<evidence type="ECO:0000313" key="2">
    <source>
        <dbReference type="Proteomes" id="UP000054217"/>
    </source>
</evidence>
<reference evidence="1 2" key="1">
    <citation type="submission" date="2014-04" db="EMBL/GenBank/DDBJ databases">
        <authorList>
            <consortium name="DOE Joint Genome Institute"/>
            <person name="Kuo A."/>
            <person name="Kohler A."/>
            <person name="Costa M.D."/>
            <person name="Nagy L.G."/>
            <person name="Floudas D."/>
            <person name="Copeland A."/>
            <person name="Barry K.W."/>
            <person name="Cichocki N."/>
            <person name="Veneault-Fourrey C."/>
            <person name="LaButti K."/>
            <person name="Lindquist E.A."/>
            <person name="Lipzen A."/>
            <person name="Lundell T."/>
            <person name="Morin E."/>
            <person name="Murat C."/>
            <person name="Sun H."/>
            <person name="Tunlid A."/>
            <person name="Henrissat B."/>
            <person name="Grigoriev I.V."/>
            <person name="Hibbett D.S."/>
            <person name="Martin F."/>
            <person name="Nordberg H.P."/>
            <person name="Cantor M.N."/>
            <person name="Hua S.X."/>
        </authorList>
    </citation>
    <scope>NUCLEOTIDE SEQUENCE [LARGE SCALE GENOMIC DNA]</scope>
    <source>
        <strain evidence="1 2">Marx 270</strain>
    </source>
</reference>
<gene>
    <name evidence="1" type="ORF">M404DRAFT_1004668</name>
</gene>
<dbReference type="AlphaFoldDB" id="A0A0C3NW25"/>
<sequence length="56" mass="6309">MQYMTLAQESGHCMVFARVLKDEDKTELRSVPNGSRLGGPEAVKYAMTPGVWKKCY</sequence>
<protein>
    <submittedName>
        <fullName evidence="1">Uncharacterized protein</fullName>
    </submittedName>
</protein>
<proteinExistence type="predicted"/>
<keyword evidence="2" id="KW-1185">Reference proteome</keyword>
<name>A0A0C3NW25_PISTI</name>
<dbReference type="HOGENOM" id="CLU_3015182_0_0_1"/>
<reference evidence="2" key="2">
    <citation type="submission" date="2015-01" db="EMBL/GenBank/DDBJ databases">
        <title>Evolutionary Origins and Diversification of the Mycorrhizal Mutualists.</title>
        <authorList>
            <consortium name="DOE Joint Genome Institute"/>
            <consortium name="Mycorrhizal Genomics Consortium"/>
            <person name="Kohler A."/>
            <person name="Kuo A."/>
            <person name="Nagy L.G."/>
            <person name="Floudas D."/>
            <person name="Copeland A."/>
            <person name="Barry K.W."/>
            <person name="Cichocki N."/>
            <person name="Veneault-Fourrey C."/>
            <person name="LaButti K."/>
            <person name="Lindquist E.A."/>
            <person name="Lipzen A."/>
            <person name="Lundell T."/>
            <person name="Morin E."/>
            <person name="Murat C."/>
            <person name="Riley R."/>
            <person name="Ohm R."/>
            <person name="Sun H."/>
            <person name="Tunlid A."/>
            <person name="Henrissat B."/>
            <person name="Grigoriev I.V."/>
            <person name="Hibbett D.S."/>
            <person name="Martin F."/>
        </authorList>
    </citation>
    <scope>NUCLEOTIDE SEQUENCE [LARGE SCALE GENOMIC DNA]</scope>
    <source>
        <strain evidence="2">Marx 270</strain>
    </source>
</reference>
<dbReference type="InParanoid" id="A0A0C3NW25"/>
<organism evidence="1 2">
    <name type="scientific">Pisolithus tinctorius Marx 270</name>
    <dbReference type="NCBI Taxonomy" id="870435"/>
    <lineage>
        <taxon>Eukaryota</taxon>
        <taxon>Fungi</taxon>
        <taxon>Dikarya</taxon>
        <taxon>Basidiomycota</taxon>
        <taxon>Agaricomycotina</taxon>
        <taxon>Agaricomycetes</taxon>
        <taxon>Agaricomycetidae</taxon>
        <taxon>Boletales</taxon>
        <taxon>Sclerodermatineae</taxon>
        <taxon>Pisolithaceae</taxon>
        <taxon>Pisolithus</taxon>
    </lineage>
</organism>
<accession>A0A0C3NW25</accession>
<evidence type="ECO:0000313" key="1">
    <source>
        <dbReference type="EMBL" id="KIN99373.1"/>
    </source>
</evidence>
<dbReference type="EMBL" id="KN832005">
    <property type="protein sequence ID" value="KIN99373.1"/>
    <property type="molecule type" value="Genomic_DNA"/>
</dbReference>
<dbReference type="Proteomes" id="UP000054217">
    <property type="component" value="Unassembled WGS sequence"/>
</dbReference>